<evidence type="ECO:0000256" key="1">
    <source>
        <dbReference type="SAM" id="MobiDB-lite"/>
    </source>
</evidence>
<evidence type="ECO:0000259" key="4">
    <source>
        <dbReference type="Pfam" id="PF21537"/>
    </source>
</evidence>
<feature type="transmembrane region" description="Helical" evidence="2">
    <location>
        <begin position="7"/>
        <end position="26"/>
    </location>
</feature>
<keyword evidence="2" id="KW-0472">Membrane</keyword>
<name>A0A368XP49_9BACI</name>
<dbReference type="Proteomes" id="UP000252585">
    <property type="component" value="Unassembled WGS sequence"/>
</dbReference>
<gene>
    <name evidence="5" type="ORF">DFR57_107160</name>
</gene>
<feature type="domain" description="DUF1980" evidence="4">
    <location>
        <begin position="180"/>
        <end position="317"/>
    </location>
</feature>
<evidence type="ECO:0000256" key="2">
    <source>
        <dbReference type="SAM" id="Phobius"/>
    </source>
</evidence>
<dbReference type="Pfam" id="PF09323">
    <property type="entry name" value="DUF1980"/>
    <property type="match status" value="1"/>
</dbReference>
<dbReference type="InterPro" id="IPR048447">
    <property type="entry name" value="DUF1980_C"/>
</dbReference>
<proteinExistence type="predicted"/>
<protein>
    <submittedName>
        <fullName evidence="5">Putative membrane protein</fullName>
    </submittedName>
</protein>
<feature type="region of interest" description="Disordered" evidence="1">
    <location>
        <begin position="152"/>
        <end position="181"/>
    </location>
</feature>
<dbReference type="Pfam" id="PF21537">
    <property type="entry name" value="DUF1980_C"/>
    <property type="match status" value="1"/>
</dbReference>
<accession>A0A368XP49</accession>
<dbReference type="InterPro" id="IPR015402">
    <property type="entry name" value="DUF1980"/>
</dbReference>
<feature type="transmembrane region" description="Helical" evidence="2">
    <location>
        <begin position="91"/>
        <end position="110"/>
    </location>
</feature>
<keyword evidence="2" id="KW-1133">Transmembrane helix</keyword>
<dbReference type="NCBIfam" id="TIGR03943">
    <property type="entry name" value="TIGR03943 family putative permease subunit"/>
    <property type="match status" value="1"/>
</dbReference>
<evidence type="ECO:0000259" key="3">
    <source>
        <dbReference type="Pfam" id="PF09323"/>
    </source>
</evidence>
<dbReference type="EMBL" id="QPJJ01000007">
    <property type="protein sequence ID" value="RCW69771.1"/>
    <property type="molecule type" value="Genomic_DNA"/>
</dbReference>
<dbReference type="AlphaFoldDB" id="A0A368XP49"/>
<sequence>MKFYYQQAFRAAILLLFVIFILKLHFTGDLLKFINPKYELLSLFGAAIFLILFFVQLQRVWGHAHHEHENCQDHDDHHHDHGYTAFNFKKVISYSIILLPLFTGFVFPPSTLDASIALKKGGMLAITNNAMSSEEEGLPLEVIEDDPTIIGDESSLPDNESAMTEEVPPTNDNPEDPNLYSNTISQEEYTKIENEMYNTETIEMTESLYSTYYEMININMHKVEGKKIKLKGFVFREDDFSANQLVIGRFVITHCVADAGILGFLSEFEDATALTEDTWIEATGTIIIKDYNGTPLPVIEITEWEEVEESDQPYLYPLTVEIM</sequence>
<dbReference type="InterPro" id="IPR048493">
    <property type="entry name" value="DUF1980_N"/>
</dbReference>
<dbReference type="RefSeq" id="WP_170132957.1">
    <property type="nucleotide sequence ID" value="NZ_QPJJ01000007.1"/>
</dbReference>
<feature type="domain" description="DUF1980" evidence="3">
    <location>
        <begin position="9"/>
        <end position="122"/>
    </location>
</feature>
<evidence type="ECO:0000313" key="5">
    <source>
        <dbReference type="EMBL" id="RCW69771.1"/>
    </source>
</evidence>
<keyword evidence="2" id="KW-0812">Transmembrane</keyword>
<evidence type="ECO:0000313" key="6">
    <source>
        <dbReference type="Proteomes" id="UP000252585"/>
    </source>
</evidence>
<keyword evidence="6" id="KW-1185">Reference proteome</keyword>
<comment type="caution">
    <text evidence="5">The sequence shown here is derived from an EMBL/GenBank/DDBJ whole genome shotgun (WGS) entry which is preliminary data.</text>
</comment>
<dbReference type="PANTHER" id="PTHR40047:SF1">
    <property type="entry name" value="UPF0703 PROTEIN YCGQ"/>
    <property type="match status" value="1"/>
</dbReference>
<dbReference type="PANTHER" id="PTHR40047">
    <property type="entry name" value="UPF0703 PROTEIN YCGQ"/>
    <property type="match status" value="1"/>
</dbReference>
<dbReference type="InterPro" id="IPR052955">
    <property type="entry name" value="UPF0703_membrane_permease"/>
</dbReference>
<organism evidence="5 6">
    <name type="scientific">Saliterribacillus persicus</name>
    <dbReference type="NCBI Taxonomy" id="930114"/>
    <lineage>
        <taxon>Bacteria</taxon>
        <taxon>Bacillati</taxon>
        <taxon>Bacillota</taxon>
        <taxon>Bacilli</taxon>
        <taxon>Bacillales</taxon>
        <taxon>Bacillaceae</taxon>
        <taxon>Saliterribacillus</taxon>
    </lineage>
</organism>
<reference evidence="5 6" key="1">
    <citation type="submission" date="2018-07" db="EMBL/GenBank/DDBJ databases">
        <title>Genomic Encyclopedia of Type Strains, Phase IV (KMG-IV): sequencing the most valuable type-strain genomes for metagenomic binning, comparative biology and taxonomic classification.</title>
        <authorList>
            <person name="Goeker M."/>
        </authorList>
    </citation>
    <scope>NUCLEOTIDE SEQUENCE [LARGE SCALE GENOMIC DNA]</scope>
    <source>
        <strain evidence="5 6">DSM 27696</strain>
    </source>
</reference>
<feature type="transmembrane region" description="Helical" evidence="2">
    <location>
        <begin position="38"/>
        <end position="55"/>
    </location>
</feature>